<gene>
    <name evidence="1" type="ORF">NC653_008480</name>
</gene>
<dbReference type="EMBL" id="JAQIZT010000003">
    <property type="protein sequence ID" value="KAJ7003249.1"/>
    <property type="molecule type" value="Genomic_DNA"/>
</dbReference>
<dbReference type="Proteomes" id="UP001164929">
    <property type="component" value="Chromosome 3"/>
</dbReference>
<evidence type="ECO:0000313" key="1">
    <source>
        <dbReference type="EMBL" id="KAJ7003249.1"/>
    </source>
</evidence>
<name>A0AAD6WA63_9ROSI</name>
<keyword evidence="2" id="KW-1185">Reference proteome</keyword>
<proteinExistence type="predicted"/>
<protein>
    <submittedName>
        <fullName evidence="1">Uncharacterized protein</fullName>
    </submittedName>
</protein>
<comment type="caution">
    <text evidence="1">The sequence shown here is derived from an EMBL/GenBank/DDBJ whole genome shotgun (WGS) entry which is preliminary data.</text>
</comment>
<sequence>MLRVKHVFASYLAKELSQRTTMRML</sequence>
<organism evidence="1 2">
    <name type="scientific">Populus alba x Populus x berolinensis</name>
    <dbReference type="NCBI Taxonomy" id="444605"/>
    <lineage>
        <taxon>Eukaryota</taxon>
        <taxon>Viridiplantae</taxon>
        <taxon>Streptophyta</taxon>
        <taxon>Embryophyta</taxon>
        <taxon>Tracheophyta</taxon>
        <taxon>Spermatophyta</taxon>
        <taxon>Magnoliopsida</taxon>
        <taxon>eudicotyledons</taxon>
        <taxon>Gunneridae</taxon>
        <taxon>Pentapetalae</taxon>
        <taxon>rosids</taxon>
        <taxon>fabids</taxon>
        <taxon>Malpighiales</taxon>
        <taxon>Salicaceae</taxon>
        <taxon>Saliceae</taxon>
        <taxon>Populus</taxon>
    </lineage>
</organism>
<evidence type="ECO:0000313" key="2">
    <source>
        <dbReference type="Proteomes" id="UP001164929"/>
    </source>
</evidence>
<reference evidence="1" key="1">
    <citation type="journal article" date="2023" name="Mol. Ecol. Resour.">
        <title>Chromosome-level genome assembly of a triploid poplar Populus alba 'Berolinensis'.</title>
        <authorList>
            <person name="Chen S."/>
            <person name="Yu Y."/>
            <person name="Wang X."/>
            <person name="Wang S."/>
            <person name="Zhang T."/>
            <person name="Zhou Y."/>
            <person name="He R."/>
            <person name="Meng N."/>
            <person name="Wang Y."/>
            <person name="Liu W."/>
            <person name="Liu Z."/>
            <person name="Liu J."/>
            <person name="Guo Q."/>
            <person name="Huang H."/>
            <person name="Sederoff R.R."/>
            <person name="Wang G."/>
            <person name="Qu G."/>
            <person name="Chen S."/>
        </authorList>
    </citation>
    <scope>NUCLEOTIDE SEQUENCE</scope>
    <source>
        <strain evidence="1">SC-2020</strain>
    </source>
</reference>
<accession>A0AAD6WA63</accession>
<dbReference type="AlphaFoldDB" id="A0AAD6WA63"/>